<dbReference type="PROSITE" id="PS50053">
    <property type="entry name" value="UBIQUITIN_2"/>
    <property type="match status" value="1"/>
</dbReference>
<dbReference type="GO" id="GO:0016567">
    <property type="term" value="P:protein ubiquitination"/>
    <property type="evidence" value="ECO:0007669"/>
    <property type="project" value="InterPro"/>
</dbReference>
<dbReference type="Gene3D" id="3.10.20.90">
    <property type="entry name" value="Phosphatidylinositol 3-kinase Catalytic Subunit, Chain A, domain 1"/>
    <property type="match status" value="1"/>
</dbReference>
<feature type="domain" description="RING-type" evidence="13">
    <location>
        <begin position="181"/>
        <end position="403"/>
    </location>
</feature>
<dbReference type="Proteomes" id="UP000838412">
    <property type="component" value="Chromosome 1"/>
</dbReference>
<evidence type="ECO:0000256" key="10">
    <source>
        <dbReference type="ARBA" id="ARBA00022833"/>
    </source>
</evidence>
<keyword evidence="7" id="KW-0677">Repeat</keyword>
<feature type="domain" description="Ubiquitin-like" evidence="12">
    <location>
        <begin position="92"/>
        <end position="169"/>
    </location>
</feature>
<evidence type="ECO:0000259" key="12">
    <source>
        <dbReference type="PROSITE" id="PS50053"/>
    </source>
</evidence>
<protein>
    <recommendedName>
        <fullName evidence="3">RBR-type E3 ubiquitin transferase</fullName>
        <ecNumber evidence="3">2.3.2.31</ecNumber>
    </recommendedName>
</protein>
<dbReference type="GO" id="GO:0061630">
    <property type="term" value="F:ubiquitin protein ligase activity"/>
    <property type="evidence" value="ECO:0007669"/>
    <property type="project" value="UniProtKB-EC"/>
</dbReference>
<dbReference type="AlphaFoldDB" id="A0A8J9V7Y9"/>
<dbReference type="PANTHER" id="PTHR11685">
    <property type="entry name" value="RBR FAMILY RING FINGER AND IBR DOMAIN-CONTAINING"/>
    <property type="match status" value="1"/>
</dbReference>
<keyword evidence="15" id="KW-1185">Reference proteome</keyword>
<dbReference type="SMART" id="SM00647">
    <property type="entry name" value="IBR"/>
    <property type="match status" value="2"/>
</dbReference>
<keyword evidence="8" id="KW-0863">Zinc-finger</keyword>
<name>A0A8J9V7Y9_BRALA</name>
<dbReference type="SUPFAM" id="SSF57850">
    <property type="entry name" value="RING/U-box"/>
    <property type="match status" value="2"/>
</dbReference>
<dbReference type="GO" id="GO:0009893">
    <property type="term" value="P:positive regulation of metabolic process"/>
    <property type="evidence" value="ECO:0007669"/>
    <property type="project" value="UniProtKB-ARBA"/>
</dbReference>
<dbReference type="EC" id="2.3.2.31" evidence="3"/>
<evidence type="ECO:0000313" key="14">
    <source>
        <dbReference type="EMBL" id="CAH1228679.1"/>
    </source>
</evidence>
<dbReference type="InterPro" id="IPR031127">
    <property type="entry name" value="E3_UB_ligase_RBR"/>
</dbReference>
<dbReference type="InterPro" id="IPR002867">
    <property type="entry name" value="IBR_dom"/>
</dbReference>
<gene>
    <name evidence="14" type="primary">RPS27A</name>
    <name evidence="14" type="ORF">BLAG_LOCUS710</name>
</gene>
<evidence type="ECO:0000256" key="1">
    <source>
        <dbReference type="ARBA" id="ARBA00001798"/>
    </source>
</evidence>
<organism evidence="14 15">
    <name type="scientific">Branchiostoma lanceolatum</name>
    <name type="common">Common lancelet</name>
    <name type="synonym">Amphioxus lanceolatum</name>
    <dbReference type="NCBI Taxonomy" id="7740"/>
    <lineage>
        <taxon>Eukaryota</taxon>
        <taxon>Metazoa</taxon>
        <taxon>Chordata</taxon>
        <taxon>Cephalochordata</taxon>
        <taxon>Leptocardii</taxon>
        <taxon>Amphioxiformes</taxon>
        <taxon>Branchiostomatidae</taxon>
        <taxon>Branchiostoma</taxon>
    </lineage>
</organism>
<evidence type="ECO:0000256" key="5">
    <source>
        <dbReference type="ARBA" id="ARBA00022679"/>
    </source>
</evidence>
<dbReference type="EMBL" id="OV696686">
    <property type="protein sequence ID" value="CAH1228679.1"/>
    <property type="molecule type" value="Genomic_DNA"/>
</dbReference>
<evidence type="ECO:0000256" key="7">
    <source>
        <dbReference type="ARBA" id="ARBA00022737"/>
    </source>
</evidence>
<keyword evidence="6" id="KW-0479">Metal-binding</keyword>
<dbReference type="InterPro" id="IPR029071">
    <property type="entry name" value="Ubiquitin-like_domsf"/>
</dbReference>
<evidence type="ECO:0000259" key="13">
    <source>
        <dbReference type="PROSITE" id="PS51873"/>
    </source>
</evidence>
<keyword evidence="5" id="KW-0808">Transferase</keyword>
<dbReference type="CDD" id="cd20336">
    <property type="entry name" value="Rcat_RBR"/>
    <property type="match status" value="1"/>
</dbReference>
<dbReference type="Pfam" id="PF00240">
    <property type="entry name" value="ubiquitin"/>
    <property type="match status" value="1"/>
</dbReference>
<dbReference type="InterPro" id="IPR044066">
    <property type="entry name" value="TRIAD_supradom"/>
</dbReference>
<evidence type="ECO:0000256" key="6">
    <source>
        <dbReference type="ARBA" id="ARBA00022723"/>
    </source>
</evidence>
<reference evidence="14" key="1">
    <citation type="submission" date="2022-01" db="EMBL/GenBank/DDBJ databases">
        <authorList>
            <person name="Braso-Vives M."/>
        </authorList>
    </citation>
    <scope>NUCLEOTIDE SEQUENCE</scope>
</reference>
<keyword evidence="10" id="KW-0862">Zinc</keyword>
<evidence type="ECO:0000256" key="11">
    <source>
        <dbReference type="SAM" id="MobiDB-lite"/>
    </source>
</evidence>
<evidence type="ECO:0000256" key="2">
    <source>
        <dbReference type="ARBA" id="ARBA00004906"/>
    </source>
</evidence>
<dbReference type="OrthoDB" id="419317at2759"/>
<keyword evidence="9" id="KW-0833">Ubl conjugation pathway</keyword>
<comment type="pathway">
    <text evidence="2">Protein modification; protein ubiquitination.</text>
</comment>
<proteinExistence type="predicted"/>
<dbReference type="SMART" id="SM00213">
    <property type="entry name" value="UBQ"/>
    <property type="match status" value="1"/>
</dbReference>
<evidence type="ECO:0000256" key="3">
    <source>
        <dbReference type="ARBA" id="ARBA00012251"/>
    </source>
</evidence>
<keyword evidence="4" id="KW-0597">Phosphoprotein</keyword>
<evidence type="ECO:0000313" key="15">
    <source>
        <dbReference type="Proteomes" id="UP000838412"/>
    </source>
</evidence>
<evidence type="ECO:0000256" key="8">
    <source>
        <dbReference type="ARBA" id="ARBA00022771"/>
    </source>
</evidence>
<dbReference type="FunFam" id="3.10.20.90:FF:000276">
    <property type="entry name" value="40S ribosomal protein S30"/>
    <property type="match status" value="1"/>
</dbReference>
<comment type="catalytic activity">
    <reaction evidence="1">
        <text>[E2 ubiquitin-conjugating enzyme]-S-ubiquitinyl-L-cysteine + [acceptor protein]-L-lysine = [E2 ubiquitin-conjugating enzyme]-L-cysteine + [acceptor protein]-N(6)-ubiquitinyl-L-lysine.</text>
        <dbReference type="EC" id="2.3.2.31"/>
    </reaction>
</comment>
<dbReference type="Gene3D" id="1.20.120.1750">
    <property type="match status" value="1"/>
</dbReference>
<dbReference type="SUPFAM" id="SSF54236">
    <property type="entry name" value="Ubiquitin-like"/>
    <property type="match status" value="1"/>
</dbReference>
<accession>A0A8J9V7Y9</accession>
<feature type="region of interest" description="Disordered" evidence="11">
    <location>
        <begin position="49"/>
        <end position="86"/>
    </location>
</feature>
<evidence type="ECO:0000256" key="4">
    <source>
        <dbReference type="ARBA" id="ARBA00022553"/>
    </source>
</evidence>
<dbReference type="PROSITE" id="PS51873">
    <property type="entry name" value="TRIAD"/>
    <property type="match status" value="1"/>
</dbReference>
<sequence length="425" mass="47279">MCAPENLIRFGPSLPPHCHNAVTKPVVWERWHILGFPFICDMEDDMDVEDAGGRVSDGGGRVSDGGSESGSDEDSGSSRESGGGGGGGKRIWQLFVVGLGGGTTIIRIHRDATVDELINAISASNNIPPEAQRVLYTTKQLEYGRGKRLSDYNMQDQSTLFVVLRLQGGSNARLEEDEETSEVPSLISGSDDPDTPRVRMSCGHAITPETLTIYCENLLKDGKYIFQCPHISETTGEHCGKEWPYPEVSDRAALPQEKRKKFEKGIAKNYLRIGMGIQRCPECRSYCERLICYHRRNERVVCRMCSTVFCWCCLQEWVSTSTTACGNNDCSGEDRRLRYLRNFQRRTIVGVPDCPGVRACPRCGILITHDRACKHMTCICSLKFCFICLKPAVHGEYQCGPFNSPCEVANVQTTIPSDHRETQSS</sequence>
<dbReference type="InterPro" id="IPR000626">
    <property type="entry name" value="Ubiquitin-like_dom"/>
</dbReference>
<feature type="region of interest" description="Disordered" evidence="11">
    <location>
        <begin position="176"/>
        <end position="195"/>
    </location>
</feature>
<dbReference type="Pfam" id="PF01485">
    <property type="entry name" value="IBR"/>
    <property type="match status" value="1"/>
</dbReference>
<dbReference type="GO" id="GO:0008270">
    <property type="term" value="F:zinc ion binding"/>
    <property type="evidence" value="ECO:0007669"/>
    <property type="project" value="UniProtKB-KW"/>
</dbReference>
<evidence type="ECO:0000256" key="9">
    <source>
        <dbReference type="ARBA" id="ARBA00022786"/>
    </source>
</evidence>